<dbReference type="GO" id="GO:0006427">
    <property type="term" value="P:histidyl-tRNA aminoacylation"/>
    <property type="evidence" value="ECO:0007669"/>
    <property type="project" value="InterPro"/>
</dbReference>
<dbReference type="GO" id="GO:0005524">
    <property type="term" value="F:ATP binding"/>
    <property type="evidence" value="ECO:0007669"/>
    <property type="project" value="InterPro"/>
</dbReference>
<dbReference type="GO" id="GO:0004821">
    <property type="term" value="F:histidine-tRNA ligase activity"/>
    <property type="evidence" value="ECO:0007669"/>
    <property type="project" value="InterPro"/>
</dbReference>
<dbReference type="Pfam" id="PF13393">
    <property type="entry name" value="tRNA-synt_His"/>
    <property type="match status" value="1"/>
</dbReference>
<dbReference type="InterPro" id="IPR006195">
    <property type="entry name" value="aa-tRNA-synth_II"/>
</dbReference>
<gene>
    <name evidence="3" type="ORF">METZ01_LOCUS286394</name>
</gene>
<comment type="similarity">
    <text evidence="1">Belongs to the class-II aminoacyl-tRNA synthetase family.</text>
</comment>
<dbReference type="InterPro" id="IPR045864">
    <property type="entry name" value="aa-tRNA-synth_II/BPL/LPL"/>
</dbReference>
<dbReference type="EMBL" id="UINC01085724">
    <property type="protein sequence ID" value="SVC33540.1"/>
    <property type="molecule type" value="Genomic_DNA"/>
</dbReference>
<evidence type="ECO:0000313" key="3">
    <source>
        <dbReference type="EMBL" id="SVC33540.1"/>
    </source>
</evidence>
<dbReference type="CDD" id="cd00773">
    <property type="entry name" value="HisRS-like_core"/>
    <property type="match status" value="1"/>
</dbReference>
<sequence length="282" mass="32164">MLPVDTARWREFEAVIHETMNQWGFGEIRTPIFEKTELFSRSVGEESDIVSKQMYTFNDQSDTSLTLRPELTAPTMRAYIQHNMDREGALTKLYYMDTLFRQERPQAGRLRQFNQFGAEAIGSPHPEQDAEVIALVCAILKKLGVDNLTVLVNTVGSSKSRERYRSELVNFLTPLMNELSETSQKRLKSNPLRILDTKDKKEVALLSDAPDILNCLNSEDLHHFEKVQGFLNELGIAHERSNKLVRGLDYYTRTTFEITSPDVGAQNALCGGGRYDELIEQL</sequence>
<dbReference type="PANTHER" id="PTHR43707:SF1">
    <property type="entry name" value="HISTIDINE--TRNA LIGASE, MITOCHONDRIAL-RELATED"/>
    <property type="match status" value="1"/>
</dbReference>
<dbReference type="PROSITE" id="PS50862">
    <property type="entry name" value="AA_TRNA_LIGASE_II"/>
    <property type="match status" value="1"/>
</dbReference>
<reference evidence="3" key="1">
    <citation type="submission" date="2018-05" db="EMBL/GenBank/DDBJ databases">
        <authorList>
            <person name="Lanie J.A."/>
            <person name="Ng W.-L."/>
            <person name="Kazmierczak K.M."/>
            <person name="Andrzejewski T.M."/>
            <person name="Davidsen T.M."/>
            <person name="Wayne K.J."/>
            <person name="Tettelin H."/>
            <person name="Glass J.I."/>
            <person name="Rusch D."/>
            <person name="Podicherti R."/>
            <person name="Tsui H.-C.T."/>
            <person name="Winkler M.E."/>
        </authorList>
    </citation>
    <scope>NUCLEOTIDE SEQUENCE</scope>
</reference>
<dbReference type="InterPro" id="IPR004516">
    <property type="entry name" value="HisRS/HisZ"/>
</dbReference>
<dbReference type="Gene3D" id="3.30.930.10">
    <property type="entry name" value="Bira Bifunctional Protein, Domain 2"/>
    <property type="match status" value="1"/>
</dbReference>
<organism evidence="3">
    <name type="scientific">marine metagenome</name>
    <dbReference type="NCBI Taxonomy" id="408172"/>
    <lineage>
        <taxon>unclassified sequences</taxon>
        <taxon>metagenomes</taxon>
        <taxon>ecological metagenomes</taxon>
    </lineage>
</organism>
<evidence type="ECO:0000259" key="2">
    <source>
        <dbReference type="PROSITE" id="PS50862"/>
    </source>
</evidence>
<protein>
    <recommendedName>
        <fullName evidence="2">Aminoacyl-transfer RNA synthetases class-II family profile domain-containing protein</fullName>
    </recommendedName>
</protein>
<accession>A0A382LA45</accession>
<dbReference type="NCBIfam" id="TIGR00442">
    <property type="entry name" value="hisS"/>
    <property type="match status" value="1"/>
</dbReference>
<dbReference type="PANTHER" id="PTHR43707">
    <property type="entry name" value="HISTIDYL-TRNA SYNTHETASE"/>
    <property type="match status" value="1"/>
</dbReference>
<dbReference type="AlphaFoldDB" id="A0A382LA45"/>
<feature type="domain" description="Aminoacyl-transfer RNA synthetases class-II family profile" evidence="2">
    <location>
        <begin position="9"/>
        <end position="282"/>
    </location>
</feature>
<dbReference type="InterPro" id="IPR041715">
    <property type="entry name" value="HisRS-like_core"/>
</dbReference>
<dbReference type="GO" id="GO:0005737">
    <property type="term" value="C:cytoplasm"/>
    <property type="evidence" value="ECO:0007669"/>
    <property type="project" value="InterPro"/>
</dbReference>
<evidence type="ECO:0000256" key="1">
    <source>
        <dbReference type="ARBA" id="ARBA00008226"/>
    </source>
</evidence>
<dbReference type="InterPro" id="IPR015807">
    <property type="entry name" value="His-tRNA-ligase"/>
</dbReference>
<proteinExistence type="inferred from homology"/>
<name>A0A382LA45_9ZZZZ</name>
<dbReference type="SUPFAM" id="SSF55681">
    <property type="entry name" value="Class II aaRS and biotin synthetases"/>
    <property type="match status" value="1"/>
</dbReference>
<feature type="non-terminal residue" evidence="3">
    <location>
        <position position="282"/>
    </location>
</feature>